<gene>
    <name evidence="1" type="ORF">FRV6_14727</name>
</gene>
<proteinExistence type="predicted"/>
<dbReference type="EMBL" id="FMJY01000009">
    <property type="protein sequence ID" value="SCO90599.1"/>
    <property type="molecule type" value="Genomic_DNA"/>
</dbReference>
<organism evidence="1 2">
    <name type="scientific">Fusarium oxysporum</name>
    <name type="common">Fusarium vascular wilt</name>
    <dbReference type="NCBI Taxonomy" id="5507"/>
    <lineage>
        <taxon>Eukaryota</taxon>
        <taxon>Fungi</taxon>
        <taxon>Dikarya</taxon>
        <taxon>Ascomycota</taxon>
        <taxon>Pezizomycotina</taxon>
        <taxon>Sordariomycetes</taxon>
        <taxon>Hypocreomycetidae</taxon>
        <taxon>Hypocreales</taxon>
        <taxon>Nectriaceae</taxon>
        <taxon>Fusarium</taxon>
        <taxon>Fusarium oxysporum species complex</taxon>
    </lineage>
</organism>
<accession>A0A2H3U9E5</accession>
<sequence length="46" mass="5016">MYWVYDQVSKIGYYISSSKAAWRSGSAVGLIGKPNEALTAYVLATV</sequence>
<name>A0A2H3U9E5_FUSOX</name>
<evidence type="ECO:0000313" key="2">
    <source>
        <dbReference type="Proteomes" id="UP000219369"/>
    </source>
</evidence>
<reference evidence="2" key="1">
    <citation type="submission" date="2016-09" db="EMBL/GenBank/DDBJ databases">
        <authorList>
            <person name="Guldener U."/>
        </authorList>
    </citation>
    <scope>NUCLEOTIDE SEQUENCE [LARGE SCALE GENOMIC DNA]</scope>
    <source>
        <strain evidence="2">V64-1</strain>
    </source>
</reference>
<dbReference type="AlphaFoldDB" id="A0A2H3U9E5"/>
<evidence type="ECO:0000313" key="1">
    <source>
        <dbReference type="EMBL" id="SCO90599.1"/>
    </source>
</evidence>
<dbReference type="Proteomes" id="UP000219369">
    <property type="component" value="Unassembled WGS sequence"/>
</dbReference>
<protein>
    <submittedName>
        <fullName evidence="1">Uncharacterized protein</fullName>
    </submittedName>
</protein>